<reference evidence="2 3" key="1">
    <citation type="submission" date="2019-05" db="EMBL/GenBank/DDBJ databases">
        <title>Emergence of the Ug99 lineage of the wheat stem rust pathogen through somatic hybridization.</title>
        <authorList>
            <person name="Li F."/>
            <person name="Upadhyaya N.M."/>
            <person name="Sperschneider J."/>
            <person name="Matny O."/>
            <person name="Nguyen-Phuc H."/>
            <person name="Mago R."/>
            <person name="Raley C."/>
            <person name="Miller M.E."/>
            <person name="Silverstein K.A.T."/>
            <person name="Henningsen E."/>
            <person name="Hirsch C.D."/>
            <person name="Visser B."/>
            <person name="Pretorius Z.A."/>
            <person name="Steffenson B.J."/>
            <person name="Schwessinger B."/>
            <person name="Dodds P.N."/>
            <person name="Figueroa M."/>
        </authorList>
    </citation>
    <scope>NUCLEOTIDE SEQUENCE [LARGE SCALE GENOMIC DNA]</scope>
    <source>
        <strain evidence="2">21-0</strain>
    </source>
</reference>
<feature type="compositionally biased region" description="Polar residues" evidence="1">
    <location>
        <begin position="66"/>
        <end position="77"/>
    </location>
</feature>
<evidence type="ECO:0000313" key="3">
    <source>
        <dbReference type="Proteomes" id="UP000324748"/>
    </source>
</evidence>
<organism evidence="2 3">
    <name type="scientific">Puccinia graminis f. sp. tritici</name>
    <dbReference type="NCBI Taxonomy" id="56615"/>
    <lineage>
        <taxon>Eukaryota</taxon>
        <taxon>Fungi</taxon>
        <taxon>Dikarya</taxon>
        <taxon>Basidiomycota</taxon>
        <taxon>Pucciniomycotina</taxon>
        <taxon>Pucciniomycetes</taxon>
        <taxon>Pucciniales</taxon>
        <taxon>Pucciniaceae</taxon>
        <taxon>Puccinia</taxon>
    </lineage>
</organism>
<sequence length="88" mass="9311">MEDDHEAQFEAKSISKGVVVKIAGHPGGPVSSVGRAFGFYNLLSGSDTEMSGTAEDYTRPSEGVSMGSSHSDAQSSYRPIMKPGAWDE</sequence>
<gene>
    <name evidence="2" type="ORF">PGT21_023820</name>
</gene>
<evidence type="ECO:0000256" key="1">
    <source>
        <dbReference type="SAM" id="MobiDB-lite"/>
    </source>
</evidence>
<keyword evidence="3" id="KW-1185">Reference proteome</keyword>
<evidence type="ECO:0000313" key="2">
    <source>
        <dbReference type="EMBL" id="KAA1087153.1"/>
    </source>
</evidence>
<comment type="caution">
    <text evidence="2">The sequence shown here is derived from an EMBL/GenBank/DDBJ whole genome shotgun (WGS) entry which is preliminary data.</text>
</comment>
<name>A0A5B0NEH2_PUCGR</name>
<feature type="region of interest" description="Disordered" evidence="1">
    <location>
        <begin position="49"/>
        <end position="88"/>
    </location>
</feature>
<accession>A0A5B0NEH2</accession>
<proteinExistence type="predicted"/>
<dbReference type="Proteomes" id="UP000324748">
    <property type="component" value="Unassembled WGS sequence"/>
</dbReference>
<dbReference type="AlphaFoldDB" id="A0A5B0NEH2"/>
<dbReference type="EMBL" id="VSWC01000105">
    <property type="protein sequence ID" value="KAA1087153.1"/>
    <property type="molecule type" value="Genomic_DNA"/>
</dbReference>
<protein>
    <submittedName>
        <fullName evidence="2">Uncharacterized protein</fullName>
    </submittedName>
</protein>